<evidence type="ECO:0000259" key="6">
    <source>
        <dbReference type="PROSITE" id="PS51635"/>
    </source>
</evidence>
<feature type="active site" description="Nucleophile" evidence="4">
    <location>
        <position position="80"/>
    </location>
</feature>
<keyword evidence="3 4" id="KW-0443">Lipid metabolism</keyword>
<keyword evidence="1 4" id="KW-0378">Hydrolase</keyword>
<dbReference type="EMBL" id="CP041253">
    <property type="protein sequence ID" value="QDH79840.1"/>
    <property type="molecule type" value="Genomic_DNA"/>
</dbReference>
<feature type="active site" description="Proton acceptor" evidence="4">
    <location>
        <position position="224"/>
    </location>
</feature>
<dbReference type="PROSITE" id="PS51635">
    <property type="entry name" value="PNPLA"/>
    <property type="match status" value="1"/>
</dbReference>
<evidence type="ECO:0000256" key="4">
    <source>
        <dbReference type="PROSITE-ProRule" id="PRU01161"/>
    </source>
</evidence>
<dbReference type="PANTHER" id="PTHR14226:SF29">
    <property type="entry name" value="NEUROPATHY TARGET ESTERASE SWS"/>
    <property type="match status" value="1"/>
</dbReference>
<evidence type="ECO:0000256" key="1">
    <source>
        <dbReference type="ARBA" id="ARBA00022801"/>
    </source>
</evidence>
<dbReference type="Proteomes" id="UP000316614">
    <property type="component" value="Chromosome"/>
</dbReference>
<dbReference type="KEGG" id="echi:FKX85_12670"/>
<feature type="chain" id="PRO_5022187027" evidence="5">
    <location>
        <begin position="29"/>
        <end position="793"/>
    </location>
</feature>
<keyword evidence="2 4" id="KW-0442">Lipid degradation</keyword>
<feature type="short sequence motif" description="GXSXG" evidence="4">
    <location>
        <begin position="78"/>
        <end position="82"/>
    </location>
</feature>
<feature type="short sequence motif" description="DGA/G" evidence="4">
    <location>
        <begin position="224"/>
        <end position="226"/>
    </location>
</feature>
<dbReference type="InterPro" id="IPR002641">
    <property type="entry name" value="PNPLA_dom"/>
</dbReference>
<dbReference type="PANTHER" id="PTHR14226">
    <property type="entry name" value="NEUROPATHY TARGET ESTERASE/SWISS CHEESE D.MELANOGASTER"/>
    <property type="match status" value="1"/>
</dbReference>
<dbReference type="Pfam" id="PF01734">
    <property type="entry name" value="Patatin"/>
    <property type="match status" value="1"/>
</dbReference>
<dbReference type="InterPro" id="IPR016035">
    <property type="entry name" value="Acyl_Trfase/lysoPLipase"/>
</dbReference>
<evidence type="ECO:0000313" key="7">
    <source>
        <dbReference type="EMBL" id="QDH79840.1"/>
    </source>
</evidence>
<dbReference type="GO" id="GO:0016042">
    <property type="term" value="P:lipid catabolic process"/>
    <property type="evidence" value="ECO:0007669"/>
    <property type="project" value="UniProtKB-UniRule"/>
</dbReference>
<protein>
    <submittedName>
        <fullName evidence="7">Alpha/beta hydrolase</fullName>
    </submittedName>
</protein>
<dbReference type="OrthoDB" id="9770965at2"/>
<dbReference type="Gene3D" id="3.40.1090.10">
    <property type="entry name" value="Cytosolic phospholipase A2 catalytic domain"/>
    <property type="match status" value="2"/>
</dbReference>
<dbReference type="Gene3D" id="3.10.20.310">
    <property type="entry name" value="membrane protein fhac"/>
    <property type="match status" value="1"/>
</dbReference>
<dbReference type="AlphaFoldDB" id="A0A514CJ85"/>
<feature type="signal peptide" evidence="5">
    <location>
        <begin position="1"/>
        <end position="28"/>
    </location>
</feature>
<evidence type="ECO:0000313" key="8">
    <source>
        <dbReference type="Proteomes" id="UP000316614"/>
    </source>
</evidence>
<proteinExistence type="predicted"/>
<keyword evidence="8" id="KW-1185">Reference proteome</keyword>
<accession>A0A514CJ85</accession>
<gene>
    <name evidence="7" type="ORF">FKX85_12670</name>
</gene>
<dbReference type="InterPro" id="IPR050301">
    <property type="entry name" value="NTE"/>
</dbReference>
<organism evidence="7 8">
    <name type="scientific">Echinicola soli</name>
    <dbReference type="NCBI Taxonomy" id="2591634"/>
    <lineage>
        <taxon>Bacteria</taxon>
        <taxon>Pseudomonadati</taxon>
        <taxon>Bacteroidota</taxon>
        <taxon>Cytophagia</taxon>
        <taxon>Cytophagales</taxon>
        <taxon>Cyclobacteriaceae</taxon>
        <taxon>Echinicola</taxon>
    </lineage>
</organism>
<evidence type="ECO:0000256" key="2">
    <source>
        <dbReference type="ARBA" id="ARBA00022963"/>
    </source>
</evidence>
<sequence length="793" mass="89009">MHHKTILLNCLLFIQCPLLLLTQTSAQAQNRVEGQNYANADRPKIGLVLSGGGAKGIAHVGVIKAMEEAGIRPDYIVGTSMGAVIGGLYAIGYNADELESIVLNVDWDLVVSNRVNFNTIAFEEKEYYNRYLFELPIVDRKIAVPVGLIEGQTLSETLHYYTWPSIQYADFDDFPIPFRCVATDLRSGKGIILKSGYLPDALRSSIAIPTAFTPFDLDSTMVVDGGVVNNFPVDVARDMGADIVIGVNVGEEDFVDPEKLNSFSNVLMQIAMSTSYSKLVDHIADCDVYIKPDLKDFNTASFSSYRDILELGHQAGNNNRALFEHLADSLGMRESSPGIGFRVKPIRISDISIRGNRLFSDELIRSKLDISPMDTVTRAELQAGIDRAFGVNGFRKLDYNLSPTALGNYKLLIKAKEKQETILSGAFHYDNLFSAGILLNLTVRDLFGKPSRTLAIADISQNPKFRLDHYKYLGDEKKFALHLRYNYLFQQIPVYLDGIKQDLYINREAFLSANILTTHSLKQSFWLGGFYERTKFRSSFNISVPSEVRGAYYTYMGGRFLHTRNSLNDRNYPTAGAESIFEGIFMAYSKYRVKLKNGVDTLTFDAGNGDIYKVPKDEFAETLDEVTPNGFMTLYFNYLKYFPFNERFQLMPTVAFGLTLSDQKGGHTFSEFSLGGYQRVEMNDTQAWGLNYRELIADNFMKLGFNVQFVPSGNLFFRAGTNLIGHNFHTPISDIDEFDIDGFFTDRLIWGYGIDVTLDSFLGPITGGLSSNTKDGVIRPYLSIGFSFNYSDR</sequence>
<feature type="short sequence motif" description="GXGXXG" evidence="4">
    <location>
        <begin position="51"/>
        <end position="56"/>
    </location>
</feature>
<dbReference type="GO" id="GO:0016787">
    <property type="term" value="F:hydrolase activity"/>
    <property type="evidence" value="ECO:0007669"/>
    <property type="project" value="UniProtKB-UniRule"/>
</dbReference>
<dbReference type="InterPro" id="IPR043864">
    <property type="entry name" value="Omp85-like_dom"/>
</dbReference>
<keyword evidence="5" id="KW-0732">Signal</keyword>
<dbReference type="CDD" id="cd07205">
    <property type="entry name" value="Pat_PNPLA6_PNPLA7_NTE1_like"/>
    <property type="match status" value="1"/>
</dbReference>
<feature type="domain" description="PNPLA" evidence="6">
    <location>
        <begin position="47"/>
        <end position="237"/>
    </location>
</feature>
<dbReference type="SUPFAM" id="SSF52151">
    <property type="entry name" value="FabD/lysophospholipase-like"/>
    <property type="match status" value="1"/>
</dbReference>
<reference evidence="7 8" key="1">
    <citation type="submission" date="2019-06" db="EMBL/GenBank/DDBJ databases">
        <title>Echinicola alkalisoli sp. nov. isolated from saline soil.</title>
        <authorList>
            <person name="Sun J.-Q."/>
            <person name="Xu L."/>
        </authorList>
    </citation>
    <scope>NUCLEOTIDE SEQUENCE [LARGE SCALE GENOMIC DNA]</scope>
    <source>
        <strain evidence="7 8">LN3S3</strain>
    </source>
</reference>
<evidence type="ECO:0000256" key="3">
    <source>
        <dbReference type="ARBA" id="ARBA00023098"/>
    </source>
</evidence>
<evidence type="ECO:0000256" key="5">
    <source>
        <dbReference type="SAM" id="SignalP"/>
    </source>
</evidence>
<dbReference type="Pfam" id="PF19143">
    <property type="entry name" value="Omp85_2"/>
    <property type="match status" value="1"/>
</dbReference>
<name>A0A514CJ85_9BACT</name>